<accession>A0ABX2INN5</accession>
<keyword evidence="2" id="KW-0540">Nuclease</keyword>
<dbReference type="EMBL" id="JABCSC020000003">
    <property type="protein sequence ID" value="NSL55645.1"/>
    <property type="molecule type" value="Genomic_DNA"/>
</dbReference>
<feature type="domain" description="DUF559" evidence="1">
    <location>
        <begin position="3"/>
        <end position="107"/>
    </location>
</feature>
<dbReference type="CDD" id="cd01038">
    <property type="entry name" value="Endonuclease_DUF559"/>
    <property type="match status" value="1"/>
</dbReference>
<organism evidence="2 3">
    <name type="scientific">Uliginosibacterium aquaticum</name>
    <dbReference type="NCBI Taxonomy" id="2731212"/>
    <lineage>
        <taxon>Bacteria</taxon>
        <taxon>Pseudomonadati</taxon>
        <taxon>Pseudomonadota</taxon>
        <taxon>Betaproteobacteria</taxon>
        <taxon>Rhodocyclales</taxon>
        <taxon>Zoogloeaceae</taxon>
        <taxon>Uliginosibacterium</taxon>
    </lineage>
</organism>
<sequence>MTLLENAKALRTHMTDAEQRLWYYLRGHRFQGLKFRRQKPMGPYIVDFVCIERRLVIELDGGQHADAQACDAARDAWLAAQGYRVLRFWNHEVTQELAAVLEKIRLTVEA</sequence>
<dbReference type="Proteomes" id="UP000778523">
    <property type="component" value="Unassembled WGS sequence"/>
</dbReference>
<dbReference type="Pfam" id="PF04480">
    <property type="entry name" value="DUF559"/>
    <property type="match status" value="1"/>
</dbReference>
<evidence type="ECO:0000259" key="1">
    <source>
        <dbReference type="Pfam" id="PF04480"/>
    </source>
</evidence>
<dbReference type="SUPFAM" id="SSF52980">
    <property type="entry name" value="Restriction endonuclease-like"/>
    <property type="match status" value="1"/>
</dbReference>
<protein>
    <submittedName>
        <fullName evidence="2">Endonuclease domain-containing protein</fullName>
    </submittedName>
</protein>
<dbReference type="PANTHER" id="PTHR38590:SF1">
    <property type="entry name" value="BLL0828 PROTEIN"/>
    <property type="match status" value="1"/>
</dbReference>
<keyword evidence="3" id="KW-1185">Reference proteome</keyword>
<dbReference type="InterPro" id="IPR007569">
    <property type="entry name" value="DUF559"/>
</dbReference>
<name>A0ABX2INN5_9RHOO</name>
<keyword evidence="2" id="KW-0255">Endonuclease</keyword>
<evidence type="ECO:0000313" key="2">
    <source>
        <dbReference type="EMBL" id="NSL55645.1"/>
    </source>
</evidence>
<reference evidence="2 3" key="1">
    <citation type="submission" date="2020-06" db="EMBL/GenBank/DDBJ databases">
        <title>Draft genome of Uliginosibacterium sp. IMCC34675.</title>
        <authorList>
            <person name="Song J."/>
        </authorList>
    </citation>
    <scope>NUCLEOTIDE SEQUENCE [LARGE SCALE GENOMIC DNA]</scope>
    <source>
        <strain evidence="2 3">IMCC34675</strain>
    </source>
</reference>
<dbReference type="PANTHER" id="PTHR38590">
    <property type="entry name" value="BLL0828 PROTEIN"/>
    <property type="match status" value="1"/>
</dbReference>
<dbReference type="GO" id="GO:0004519">
    <property type="term" value="F:endonuclease activity"/>
    <property type="evidence" value="ECO:0007669"/>
    <property type="project" value="UniProtKB-KW"/>
</dbReference>
<proteinExistence type="predicted"/>
<dbReference type="RefSeq" id="WP_170022066.1">
    <property type="nucleotide sequence ID" value="NZ_JABCSC020000003.1"/>
</dbReference>
<dbReference type="InterPro" id="IPR047216">
    <property type="entry name" value="Endonuclease_DUF559_bact"/>
</dbReference>
<dbReference type="InterPro" id="IPR011335">
    <property type="entry name" value="Restrct_endonuc-II-like"/>
</dbReference>
<gene>
    <name evidence="2" type="ORF">HJ583_011465</name>
</gene>
<dbReference type="Gene3D" id="3.40.960.10">
    <property type="entry name" value="VSR Endonuclease"/>
    <property type="match status" value="1"/>
</dbReference>
<comment type="caution">
    <text evidence="2">The sequence shown here is derived from an EMBL/GenBank/DDBJ whole genome shotgun (WGS) entry which is preliminary data.</text>
</comment>
<evidence type="ECO:0000313" key="3">
    <source>
        <dbReference type="Proteomes" id="UP000778523"/>
    </source>
</evidence>
<keyword evidence="2" id="KW-0378">Hydrolase</keyword>